<dbReference type="SFLD" id="SFLDG01019">
    <property type="entry name" value="Terpene_Cyclase_Like_1_C_Termi"/>
    <property type="match status" value="2"/>
</dbReference>
<comment type="caution">
    <text evidence="7">The sequence shown here is derived from an EMBL/GenBank/DDBJ whole genome shotgun (WGS) entry which is preliminary data.</text>
</comment>
<keyword evidence="3" id="KW-0460">Magnesium</keyword>
<evidence type="ECO:0000256" key="4">
    <source>
        <dbReference type="SAM" id="Coils"/>
    </source>
</evidence>
<dbReference type="FunFam" id="1.10.600.10:FF:000007">
    <property type="entry name" value="Isoprene synthase, chloroplastic"/>
    <property type="match status" value="2"/>
</dbReference>
<dbReference type="SFLD" id="SFLDG01014">
    <property type="entry name" value="Terpene_Cyclase_Like_1_N-term"/>
    <property type="match status" value="2"/>
</dbReference>
<dbReference type="CDD" id="cd00684">
    <property type="entry name" value="Terpene_cyclase_plant_C1"/>
    <property type="match status" value="2"/>
</dbReference>
<dbReference type="GO" id="GO:0010333">
    <property type="term" value="F:terpene synthase activity"/>
    <property type="evidence" value="ECO:0007669"/>
    <property type="project" value="InterPro"/>
</dbReference>
<feature type="domain" description="Terpene synthase N-terminal" evidence="5">
    <location>
        <begin position="7"/>
        <end position="165"/>
    </location>
</feature>
<dbReference type="InterPro" id="IPR034741">
    <property type="entry name" value="Terpene_cyclase-like_1_C"/>
</dbReference>
<evidence type="ECO:0000256" key="3">
    <source>
        <dbReference type="ARBA" id="ARBA00022842"/>
    </source>
</evidence>
<dbReference type="FunFam" id="1.50.10.130:FF:000001">
    <property type="entry name" value="Isoprene synthase, chloroplastic"/>
    <property type="match status" value="2"/>
</dbReference>
<evidence type="ECO:0000256" key="2">
    <source>
        <dbReference type="ARBA" id="ARBA00022723"/>
    </source>
</evidence>
<dbReference type="Proteomes" id="UP001187471">
    <property type="component" value="Unassembled WGS sequence"/>
</dbReference>
<feature type="domain" description="Terpene synthase metal-binding" evidence="6">
    <location>
        <begin position="748"/>
        <end position="986"/>
    </location>
</feature>
<evidence type="ECO:0000313" key="7">
    <source>
        <dbReference type="EMBL" id="KAK2976115.1"/>
    </source>
</evidence>
<evidence type="ECO:0000256" key="1">
    <source>
        <dbReference type="ARBA" id="ARBA00001946"/>
    </source>
</evidence>
<dbReference type="PANTHER" id="PTHR31225:SF9">
    <property type="entry name" value="TERPENE SYNTHASE 10"/>
    <property type="match status" value="1"/>
</dbReference>
<organism evidence="7 8">
    <name type="scientific">Escallonia rubra</name>
    <dbReference type="NCBI Taxonomy" id="112253"/>
    <lineage>
        <taxon>Eukaryota</taxon>
        <taxon>Viridiplantae</taxon>
        <taxon>Streptophyta</taxon>
        <taxon>Embryophyta</taxon>
        <taxon>Tracheophyta</taxon>
        <taxon>Spermatophyta</taxon>
        <taxon>Magnoliopsida</taxon>
        <taxon>eudicotyledons</taxon>
        <taxon>Gunneridae</taxon>
        <taxon>Pentapetalae</taxon>
        <taxon>asterids</taxon>
        <taxon>campanulids</taxon>
        <taxon>Escalloniales</taxon>
        <taxon>Escalloniaceae</taxon>
        <taxon>Escallonia</taxon>
    </lineage>
</organism>
<evidence type="ECO:0000259" key="5">
    <source>
        <dbReference type="Pfam" id="PF01397"/>
    </source>
</evidence>
<dbReference type="InterPro" id="IPR050148">
    <property type="entry name" value="Terpene_synthase-like"/>
</dbReference>
<dbReference type="SFLD" id="SFLDG01604">
    <property type="entry name" value="Terpene_Cyclase_Like_1_C_Termi"/>
    <property type="match status" value="1"/>
</dbReference>
<gene>
    <name evidence="7" type="ORF">RJ640_010650</name>
</gene>
<dbReference type="InterPro" id="IPR001906">
    <property type="entry name" value="Terpene_synth_N"/>
</dbReference>
<feature type="domain" description="Terpene synthase metal-binding" evidence="6">
    <location>
        <begin position="220"/>
        <end position="458"/>
    </location>
</feature>
<protein>
    <submittedName>
        <fullName evidence="7">Uncharacterized protein</fullName>
    </submittedName>
</protein>
<dbReference type="PANTHER" id="PTHR31225">
    <property type="entry name" value="OS04G0344100 PROTEIN-RELATED"/>
    <property type="match status" value="1"/>
</dbReference>
<dbReference type="InterPro" id="IPR008949">
    <property type="entry name" value="Isoprenoid_synthase_dom_sf"/>
</dbReference>
<name>A0AA88R695_9ASTE</name>
<dbReference type="SFLD" id="SFLDS00005">
    <property type="entry name" value="Isoprenoid_Synthase_Type_I"/>
    <property type="match status" value="2"/>
</dbReference>
<keyword evidence="8" id="KW-1185">Reference proteome</keyword>
<evidence type="ECO:0000259" key="6">
    <source>
        <dbReference type="Pfam" id="PF03936"/>
    </source>
</evidence>
<dbReference type="SUPFAM" id="SSF48239">
    <property type="entry name" value="Terpenoid cyclases/Protein prenyltransferases"/>
    <property type="match status" value="2"/>
</dbReference>
<reference evidence="7" key="1">
    <citation type="submission" date="2022-12" db="EMBL/GenBank/DDBJ databases">
        <title>Draft genome assemblies for two species of Escallonia (Escalloniales).</title>
        <authorList>
            <person name="Chanderbali A."/>
            <person name="Dervinis C."/>
            <person name="Anghel I."/>
            <person name="Soltis D."/>
            <person name="Soltis P."/>
            <person name="Zapata F."/>
        </authorList>
    </citation>
    <scope>NUCLEOTIDE SEQUENCE</scope>
    <source>
        <strain evidence="7">UCBG92.1500</strain>
        <tissue evidence="7">Leaf</tissue>
    </source>
</reference>
<comment type="cofactor">
    <cofactor evidence="1">
        <name>Mg(2+)</name>
        <dbReference type="ChEBI" id="CHEBI:18420"/>
    </cofactor>
</comment>
<dbReference type="InterPro" id="IPR044814">
    <property type="entry name" value="Terpene_cyclase_plant_C1"/>
</dbReference>
<sequence>MHVREGEAYERRASELKEDVKMLLENVEDSLSKLELVDTIERLGVCYHFENEIKRILESIYNKYKTDEWRDKDLYGLALGFRLLRQHGYPAPEDVFMKFKDGSGNFKACLCEDTGGLLCLYEASHLSMEGETILDEARDFTTKALKEALKRETDQDLAKLVNHALDEPLHWRVPRLEARWFIDAYKKRLDANPTLLELAKLDFNMLNVLLLPLWYSWWKTTGLAEKLSFARDRLMENFMWTVGYSFKPEFGYSRRISTKVNLLITTIDDVYDVYGTLEELELFTTVIESWDVHQMEQLPDYMKICFLALYNFVNEMAYDIMKEQGPNIIPYLRKVWTDLCKAYLVEAKWYNSGYIPTLEEYMNNACISISAPVMLTHSYLSTTDCITKEAVECLEKCPNIIRWPAVILRLVDDLATSSDELKRGDIPKSIQCYMHETGASEEAAREHVNYLINETWKKMNKDLAPADSPFCRDFLQTAVNVIRMALCIYGHGDGHACQDSRLNKQYVITMARTILQIFVEHIGERTHIHLGEADERRASELKEDVKMMLENMEDSLSKLELVDTIERLGVCYHFEKEIRRILESIYNKYKTDQWRDNDLYGTALGFRLFRQHGYRAPEDVFMKFKDGSGNFKACLCEDIEGLLCLYEASYLSMEGETILDEARDFTTKALKEALKTGTDQDLATLVNHALDQPLHWRVPRLEARWFIDAYKKRLDANPTLLELAKLDYNMVQATYQDDLKHVSSWWKTTGLAENLSFARDRLMENFVWTVGYSYKPEFGYSRRISTKVNALITTIDDVYDVYGTLEELELFTSVIESWDVHQMEQLPDYMKICFLALYNFVNGMAYDIMKEQGPNIIPYLRKVWTDLCKAYLVEAKWYNSGYIPTLEEYMNNAWISISAPVMLTHCYFSSTDCITEEALECLEKCPNIIRWPAVILRLIDDLATSSDELKRGDIPKSIQCYMHETGASEEAAREHVKHLISETWKKMNNDLAAVDSPFSRDFLETAVNVNRMALCVYGHGDGHAGQDSRSRSRVSALLIDPVSS</sequence>
<dbReference type="Pfam" id="PF01397">
    <property type="entry name" value="Terpene_synth"/>
    <property type="match status" value="2"/>
</dbReference>
<dbReference type="InterPro" id="IPR008930">
    <property type="entry name" value="Terpenoid_cyclase/PrenylTrfase"/>
</dbReference>
<feature type="domain" description="Terpene synthase N-terminal" evidence="5">
    <location>
        <begin position="532"/>
        <end position="690"/>
    </location>
</feature>
<dbReference type="Gene3D" id="1.50.10.130">
    <property type="entry name" value="Terpene synthase, N-terminal domain"/>
    <property type="match status" value="2"/>
</dbReference>
<keyword evidence="2" id="KW-0479">Metal-binding</keyword>
<dbReference type="GO" id="GO:0000287">
    <property type="term" value="F:magnesium ion binding"/>
    <property type="evidence" value="ECO:0007669"/>
    <property type="project" value="InterPro"/>
</dbReference>
<proteinExistence type="predicted"/>
<dbReference type="InterPro" id="IPR036965">
    <property type="entry name" value="Terpene_synth_N_sf"/>
</dbReference>
<dbReference type="SUPFAM" id="SSF48576">
    <property type="entry name" value="Terpenoid synthases"/>
    <property type="match status" value="2"/>
</dbReference>
<dbReference type="EMBL" id="JAVXUO010002115">
    <property type="protein sequence ID" value="KAK2976115.1"/>
    <property type="molecule type" value="Genomic_DNA"/>
</dbReference>
<dbReference type="AlphaFoldDB" id="A0AA88R695"/>
<dbReference type="GO" id="GO:0016102">
    <property type="term" value="P:diterpenoid biosynthetic process"/>
    <property type="evidence" value="ECO:0007669"/>
    <property type="project" value="InterPro"/>
</dbReference>
<evidence type="ECO:0000313" key="8">
    <source>
        <dbReference type="Proteomes" id="UP001187471"/>
    </source>
</evidence>
<dbReference type="InterPro" id="IPR005630">
    <property type="entry name" value="Terpene_synthase_metal-bd"/>
</dbReference>
<keyword evidence="4" id="KW-0175">Coiled coil</keyword>
<feature type="coiled-coil region" evidence="4">
    <location>
        <begin position="6"/>
        <end position="37"/>
    </location>
</feature>
<accession>A0AA88R695</accession>
<dbReference type="Pfam" id="PF03936">
    <property type="entry name" value="Terpene_synth_C"/>
    <property type="match status" value="2"/>
</dbReference>
<dbReference type="Gene3D" id="1.10.600.10">
    <property type="entry name" value="Farnesyl Diphosphate Synthase"/>
    <property type="match status" value="2"/>
</dbReference>